<evidence type="ECO:0000313" key="3">
    <source>
        <dbReference type="Proteomes" id="UP000095658"/>
    </source>
</evidence>
<protein>
    <submittedName>
        <fullName evidence="2">Uncharacterized protein</fullName>
    </submittedName>
</protein>
<evidence type="ECO:0000256" key="1">
    <source>
        <dbReference type="SAM" id="MobiDB-lite"/>
    </source>
</evidence>
<evidence type="ECO:0000313" key="2">
    <source>
        <dbReference type="EMBL" id="OES43396.1"/>
    </source>
</evidence>
<accession>A0A1E7DJY8</accession>
<proteinExistence type="predicted"/>
<sequence>MFLNNSQAYHETQSGSFSDVGTSQQASGYIVAAIDKGIISGLQMAPTGHMNPLRVSGGELFIKSI</sequence>
<comment type="caution">
    <text evidence="2">The sequence shown here is derived from an EMBL/GenBank/DDBJ whole genome shotgun (WGS) entry which is preliminary data.</text>
</comment>
<reference evidence="2 3" key="1">
    <citation type="submission" date="2016-06" db="EMBL/GenBank/DDBJ databases">
        <title>Domibacillus iocasae genome sequencing.</title>
        <authorList>
            <person name="Verma A."/>
            <person name="Pal Y."/>
            <person name="Ojha A.K."/>
            <person name="Krishnamurthi S."/>
        </authorList>
    </citation>
    <scope>NUCLEOTIDE SEQUENCE [LARGE SCALE GENOMIC DNA]</scope>
    <source>
        <strain evidence="2 3">DSM 29979</strain>
    </source>
</reference>
<keyword evidence="3" id="KW-1185">Reference proteome</keyword>
<dbReference type="AlphaFoldDB" id="A0A1E7DJY8"/>
<feature type="region of interest" description="Disordered" evidence="1">
    <location>
        <begin position="1"/>
        <end position="22"/>
    </location>
</feature>
<organism evidence="2 3">
    <name type="scientific">Domibacillus iocasae</name>
    <dbReference type="NCBI Taxonomy" id="1714016"/>
    <lineage>
        <taxon>Bacteria</taxon>
        <taxon>Bacillati</taxon>
        <taxon>Bacillota</taxon>
        <taxon>Bacilli</taxon>
        <taxon>Bacillales</taxon>
        <taxon>Bacillaceae</taxon>
        <taxon>Domibacillus</taxon>
    </lineage>
</organism>
<dbReference type="Proteomes" id="UP000095658">
    <property type="component" value="Unassembled WGS sequence"/>
</dbReference>
<name>A0A1E7DJY8_9BACI</name>
<gene>
    <name evidence="2" type="ORF">BA724_13290</name>
</gene>
<dbReference type="EMBL" id="MAMP01000025">
    <property type="protein sequence ID" value="OES43396.1"/>
    <property type="molecule type" value="Genomic_DNA"/>
</dbReference>